<organism evidence="2 3">
    <name type="scientific">Cymbomonas tetramitiformis</name>
    <dbReference type="NCBI Taxonomy" id="36881"/>
    <lineage>
        <taxon>Eukaryota</taxon>
        <taxon>Viridiplantae</taxon>
        <taxon>Chlorophyta</taxon>
        <taxon>Pyramimonadophyceae</taxon>
        <taxon>Pyramimonadales</taxon>
        <taxon>Pyramimonadaceae</taxon>
        <taxon>Cymbomonas</taxon>
    </lineage>
</organism>
<keyword evidence="1" id="KW-0812">Transmembrane</keyword>
<name>A0AAE0L3H7_9CHLO</name>
<evidence type="ECO:0000313" key="3">
    <source>
        <dbReference type="Proteomes" id="UP001190700"/>
    </source>
</evidence>
<keyword evidence="1" id="KW-0472">Membrane</keyword>
<accession>A0AAE0L3H7</accession>
<keyword evidence="1" id="KW-1133">Transmembrane helix</keyword>
<dbReference type="AlphaFoldDB" id="A0AAE0L3H7"/>
<dbReference type="EMBL" id="LGRX02010255">
    <property type="protein sequence ID" value="KAK3270678.1"/>
    <property type="molecule type" value="Genomic_DNA"/>
</dbReference>
<sequence>MSRKYSAQLEFSAADIYDEPRSFSQASEVPETKLRDLAWDNAKLVATTIVCFGNILQLYKYKFMENGKDLDNTSFDPTYAFYAWFHLFAAPSFVFLSGYFSRSFLSDGADSQSYNVAHRRLQTLLTKLLLVVCNSSFIHLLVACGDKKLSLQQDFGTCAFSNSFWDFKFEIFVQRVWYLLALFLWRTSLPFLAIFKWPILTSTVTALVMSLVDFHGSCVLQRTFGYLPFFALGAFIPLEYLEMLNVKSVRYSSLAASCFLLLASFIWQRELFHLVNEANTFEYDQEHPFRKLAYYPGTLCATVGFFAFVHLAFSKLSRTAAFARSTVYNYVLHLEILMACSWIVDWEDFFNGLSPWVQEPKHWIWRLSSIQP</sequence>
<dbReference type="PANTHER" id="PTHR37312">
    <property type="entry name" value="MEMBRANE-BOUND ACYLTRANSFERASE YKRP-RELATED"/>
    <property type="match status" value="1"/>
</dbReference>
<feature type="transmembrane region" description="Helical" evidence="1">
    <location>
        <begin position="293"/>
        <end position="313"/>
    </location>
</feature>
<feature type="transmembrane region" description="Helical" evidence="1">
    <location>
        <begin position="325"/>
        <end position="344"/>
    </location>
</feature>
<dbReference type="InterPro" id="IPR052734">
    <property type="entry name" value="Nod_factor_acetyltransferase"/>
</dbReference>
<feature type="transmembrane region" description="Helical" evidence="1">
    <location>
        <begin position="79"/>
        <end position="100"/>
    </location>
</feature>
<evidence type="ECO:0008006" key="4">
    <source>
        <dbReference type="Google" id="ProtNLM"/>
    </source>
</evidence>
<comment type="caution">
    <text evidence="2">The sequence shown here is derived from an EMBL/GenBank/DDBJ whole genome shotgun (WGS) entry which is preliminary data.</text>
</comment>
<dbReference type="Proteomes" id="UP001190700">
    <property type="component" value="Unassembled WGS sequence"/>
</dbReference>
<feature type="transmembrane region" description="Helical" evidence="1">
    <location>
        <begin position="224"/>
        <end position="241"/>
    </location>
</feature>
<dbReference type="PANTHER" id="PTHR37312:SF1">
    <property type="entry name" value="MEMBRANE-BOUND ACYLTRANSFERASE YKRP-RELATED"/>
    <property type="match status" value="1"/>
</dbReference>
<evidence type="ECO:0000256" key="1">
    <source>
        <dbReference type="SAM" id="Phobius"/>
    </source>
</evidence>
<protein>
    <recommendedName>
        <fullName evidence="4">Acyltransferase 3 domain-containing protein</fullName>
    </recommendedName>
</protein>
<gene>
    <name evidence="2" type="ORF">CYMTET_20935</name>
</gene>
<proteinExistence type="predicted"/>
<feature type="transmembrane region" description="Helical" evidence="1">
    <location>
        <begin position="42"/>
        <end position="59"/>
    </location>
</feature>
<feature type="transmembrane region" description="Helical" evidence="1">
    <location>
        <begin position="248"/>
        <end position="267"/>
    </location>
</feature>
<evidence type="ECO:0000313" key="2">
    <source>
        <dbReference type="EMBL" id="KAK3270678.1"/>
    </source>
</evidence>
<reference evidence="2 3" key="1">
    <citation type="journal article" date="2015" name="Genome Biol. Evol.">
        <title>Comparative Genomics of a Bacterivorous Green Alga Reveals Evolutionary Causalities and Consequences of Phago-Mixotrophic Mode of Nutrition.</title>
        <authorList>
            <person name="Burns J.A."/>
            <person name="Paasch A."/>
            <person name="Narechania A."/>
            <person name="Kim E."/>
        </authorList>
    </citation>
    <scope>NUCLEOTIDE SEQUENCE [LARGE SCALE GENOMIC DNA]</scope>
    <source>
        <strain evidence="2 3">PLY_AMNH</strain>
    </source>
</reference>
<keyword evidence="3" id="KW-1185">Reference proteome</keyword>